<organism evidence="8">
    <name type="scientific">marine metagenome</name>
    <dbReference type="NCBI Taxonomy" id="408172"/>
    <lineage>
        <taxon>unclassified sequences</taxon>
        <taxon>metagenomes</taxon>
        <taxon>ecological metagenomes</taxon>
    </lineage>
</organism>
<dbReference type="Gene3D" id="3.40.640.10">
    <property type="entry name" value="Type I PLP-dependent aspartate aminotransferase-like (Major domain)"/>
    <property type="match status" value="1"/>
</dbReference>
<sequence>VVQAENSEMTSSLAKEIASYSAANPISAGLHKKASTFMPGGDTRNSIYWDPFPIYITSGDGTTLTDADGNQRTDFVNNMTTLILGHRPPEVTSALAEQISKGLSFPAPSPSVVRWAELMCERVPSLDKVRFVNTGTEATLNAIRAARAFTGKQKLVKCEGAYHGNHDAIQISVVPPLDEAGKADSPESVAAFPGISETAVDDIFIMPFNDIVTAEKIIRKHADELAAVIVEPVNGQCGMVPAKPEFLEGLRRLTDELGIVLIFDEVIAFRIAYGGAQDYYGVKPDLTCFGKVVGGGMPVGAFGGRDDIMSLWDPSDGGSVVQHAGTFNGNPMTAVAGVATLESLTADKYEYLEHLGNMLRNKLRTLFAELEVPMSVTGVASLFALQFTPTEVIDYRTYATNNKEMLQTMFIGLLNEGFLMSNRCAGNVSTVHTEDDVDAFVLAVKNVLRRIGYA</sequence>
<evidence type="ECO:0000313" key="8">
    <source>
        <dbReference type="EMBL" id="SUZ60520.1"/>
    </source>
</evidence>
<reference evidence="8" key="1">
    <citation type="submission" date="2018-05" db="EMBL/GenBank/DDBJ databases">
        <authorList>
            <person name="Lanie J.A."/>
            <person name="Ng W.-L."/>
            <person name="Kazmierczak K.M."/>
            <person name="Andrzejewski T.M."/>
            <person name="Davidsen T.M."/>
            <person name="Wayne K.J."/>
            <person name="Tettelin H."/>
            <person name="Glass J.I."/>
            <person name="Rusch D."/>
            <person name="Podicherti R."/>
            <person name="Tsui H.-C.T."/>
            <person name="Winkler M.E."/>
        </authorList>
    </citation>
    <scope>NUCLEOTIDE SEQUENCE</scope>
</reference>
<dbReference type="GO" id="GO:0042286">
    <property type="term" value="F:glutamate-1-semialdehyde 2,1-aminomutase activity"/>
    <property type="evidence" value="ECO:0007669"/>
    <property type="project" value="UniProtKB-EC"/>
</dbReference>
<keyword evidence="5" id="KW-0663">Pyridoxal phosphate</keyword>
<dbReference type="Gene3D" id="3.90.1150.10">
    <property type="entry name" value="Aspartate Aminotransferase, domain 1"/>
    <property type="match status" value="1"/>
</dbReference>
<dbReference type="FunFam" id="3.40.640.10:FF:000021">
    <property type="entry name" value="Glutamate-1-semialdehyde 2,1-aminomutase"/>
    <property type="match status" value="1"/>
</dbReference>
<feature type="non-terminal residue" evidence="8">
    <location>
        <position position="1"/>
    </location>
</feature>
<comment type="cofactor">
    <cofactor evidence="1">
        <name>pyridoxal 5'-phosphate</name>
        <dbReference type="ChEBI" id="CHEBI:597326"/>
    </cofactor>
</comment>
<proteinExistence type="inferred from homology"/>
<dbReference type="GO" id="GO:0008483">
    <property type="term" value="F:transaminase activity"/>
    <property type="evidence" value="ECO:0007669"/>
    <property type="project" value="InterPro"/>
</dbReference>
<evidence type="ECO:0000256" key="1">
    <source>
        <dbReference type="ARBA" id="ARBA00001933"/>
    </source>
</evidence>
<dbReference type="GO" id="GO:0006779">
    <property type="term" value="P:porphyrin-containing compound biosynthetic process"/>
    <property type="evidence" value="ECO:0007669"/>
    <property type="project" value="UniProtKB-KW"/>
</dbReference>
<dbReference type="InterPro" id="IPR005814">
    <property type="entry name" value="Aminotrans_3"/>
</dbReference>
<dbReference type="SUPFAM" id="SSF53383">
    <property type="entry name" value="PLP-dependent transferases"/>
    <property type="match status" value="1"/>
</dbReference>
<dbReference type="InterPro" id="IPR015421">
    <property type="entry name" value="PyrdxlP-dep_Trfase_major"/>
</dbReference>
<evidence type="ECO:0000256" key="5">
    <source>
        <dbReference type="ARBA" id="ARBA00022898"/>
    </source>
</evidence>
<evidence type="ECO:0000256" key="4">
    <source>
        <dbReference type="ARBA" id="ARBA00012143"/>
    </source>
</evidence>
<keyword evidence="6" id="KW-0413">Isomerase</keyword>
<dbReference type="PANTHER" id="PTHR43713">
    <property type="entry name" value="GLUTAMATE-1-SEMIALDEHYDE 2,1-AMINOMUTASE"/>
    <property type="match status" value="1"/>
</dbReference>
<comment type="similarity">
    <text evidence="3">Belongs to the class-III pyridoxal-phosphate-dependent aminotransferase family. HemL subfamily.</text>
</comment>
<gene>
    <name evidence="8" type="ORF">METZ01_LOCUS13374</name>
</gene>
<dbReference type="GO" id="GO:0030170">
    <property type="term" value="F:pyridoxal phosphate binding"/>
    <property type="evidence" value="ECO:0007669"/>
    <property type="project" value="InterPro"/>
</dbReference>
<name>A0A381P0Y8_9ZZZZ</name>
<evidence type="ECO:0000256" key="7">
    <source>
        <dbReference type="ARBA" id="ARBA00023244"/>
    </source>
</evidence>
<dbReference type="CDD" id="cd00610">
    <property type="entry name" value="OAT_like"/>
    <property type="match status" value="1"/>
</dbReference>
<comment type="pathway">
    <text evidence="2">Porphyrin-containing compound metabolism; protoporphyrin-IX biosynthesis; 5-aminolevulinate from L-glutamyl-tRNA(Glu): step 2/2.</text>
</comment>
<evidence type="ECO:0000256" key="2">
    <source>
        <dbReference type="ARBA" id="ARBA00004819"/>
    </source>
</evidence>
<dbReference type="PANTHER" id="PTHR43713:SF3">
    <property type="entry name" value="GLUTAMATE-1-SEMIALDEHYDE 2,1-AMINOMUTASE 1, CHLOROPLASTIC-RELATED"/>
    <property type="match status" value="1"/>
</dbReference>
<dbReference type="EC" id="5.4.3.8" evidence="4"/>
<dbReference type="InterPro" id="IPR015422">
    <property type="entry name" value="PyrdxlP-dep_Trfase_small"/>
</dbReference>
<dbReference type="AlphaFoldDB" id="A0A381P0Y8"/>
<accession>A0A381P0Y8</accession>
<evidence type="ECO:0000256" key="3">
    <source>
        <dbReference type="ARBA" id="ARBA00008981"/>
    </source>
</evidence>
<evidence type="ECO:0000256" key="6">
    <source>
        <dbReference type="ARBA" id="ARBA00023235"/>
    </source>
</evidence>
<protein>
    <recommendedName>
        <fullName evidence="4">glutamate-1-semialdehyde 2,1-aminomutase</fullName>
        <ecNumber evidence="4">5.4.3.8</ecNumber>
    </recommendedName>
</protein>
<dbReference type="InterPro" id="IPR015424">
    <property type="entry name" value="PyrdxlP-dep_Trfase"/>
</dbReference>
<dbReference type="EMBL" id="UINC01000749">
    <property type="protein sequence ID" value="SUZ60520.1"/>
    <property type="molecule type" value="Genomic_DNA"/>
</dbReference>
<keyword evidence="7" id="KW-0627">Porphyrin biosynthesis</keyword>
<dbReference type="Pfam" id="PF00202">
    <property type="entry name" value="Aminotran_3"/>
    <property type="match status" value="1"/>
</dbReference>